<evidence type="ECO:0000313" key="2">
    <source>
        <dbReference type="EMBL" id="KAF3494057.1"/>
    </source>
</evidence>
<accession>A0ABQ7A8Q8</accession>
<keyword evidence="3" id="KW-1185">Reference proteome</keyword>
<proteinExistence type="predicted"/>
<evidence type="ECO:0000313" key="3">
    <source>
        <dbReference type="Proteomes" id="UP000266723"/>
    </source>
</evidence>
<reference evidence="2 3" key="1">
    <citation type="journal article" date="2020" name="BMC Genomics">
        <title>Intraspecific diversification of the crop wild relative Brassica cretica Lam. using demographic model selection.</title>
        <authorList>
            <person name="Kioukis A."/>
            <person name="Michalopoulou V.A."/>
            <person name="Briers L."/>
            <person name="Pirintsos S."/>
            <person name="Studholme D.J."/>
            <person name="Pavlidis P."/>
            <person name="Sarris P.F."/>
        </authorList>
    </citation>
    <scope>NUCLEOTIDE SEQUENCE [LARGE SCALE GENOMIC DNA]</scope>
    <source>
        <strain evidence="3">cv. PFS-1207/04</strain>
    </source>
</reference>
<comment type="caution">
    <text evidence="2">The sequence shown here is derived from an EMBL/GenBank/DDBJ whole genome shotgun (WGS) entry which is preliminary data.</text>
</comment>
<name>A0ABQ7A8Q8_BRACR</name>
<gene>
    <name evidence="2" type="ORF">DY000_02053140</name>
</gene>
<dbReference type="Proteomes" id="UP000266723">
    <property type="component" value="Unassembled WGS sequence"/>
</dbReference>
<dbReference type="EMBL" id="QGKV02002055">
    <property type="protein sequence ID" value="KAF3494057.1"/>
    <property type="molecule type" value="Genomic_DNA"/>
</dbReference>
<protein>
    <submittedName>
        <fullName evidence="2">Uncharacterized protein</fullName>
    </submittedName>
</protein>
<organism evidence="2 3">
    <name type="scientific">Brassica cretica</name>
    <name type="common">Mustard</name>
    <dbReference type="NCBI Taxonomy" id="69181"/>
    <lineage>
        <taxon>Eukaryota</taxon>
        <taxon>Viridiplantae</taxon>
        <taxon>Streptophyta</taxon>
        <taxon>Embryophyta</taxon>
        <taxon>Tracheophyta</taxon>
        <taxon>Spermatophyta</taxon>
        <taxon>Magnoliopsida</taxon>
        <taxon>eudicotyledons</taxon>
        <taxon>Gunneridae</taxon>
        <taxon>Pentapetalae</taxon>
        <taxon>rosids</taxon>
        <taxon>malvids</taxon>
        <taxon>Brassicales</taxon>
        <taxon>Brassicaceae</taxon>
        <taxon>Brassiceae</taxon>
        <taxon>Brassica</taxon>
    </lineage>
</organism>
<feature type="region of interest" description="Disordered" evidence="1">
    <location>
        <begin position="1"/>
        <end position="47"/>
    </location>
</feature>
<sequence length="86" mass="9198">MFDHDHTTTETETPLNPLVSDLGNKAGDVSPKKGGVSSEQGGAVDTTCQSVEYPVTAPISEESLGRGMRKKKASVLLNEYVFISSR</sequence>
<evidence type="ECO:0000256" key="1">
    <source>
        <dbReference type="SAM" id="MobiDB-lite"/>
    </source>
</evidence>